<evidence type="ECO:0000313" key="4">
    <source>
        <dbReference type="Proteomes" id="UP000549617"/>
    </source>
</evidence>
<dbReference type="SUPFAM" id="SSF56059">
    <property type="entry name" value="Glutathione synthetase ATP-binding domain-like"/>
    <property type="match status" value="1"/>
</dbReference>
<comment type="caution">
    <text evidence="3">The sequence shown here is derived from an EMBL/GenBank/DDBJ whole genome shotgun (WGS) entry which is preliminary data.</text>
</comment>
<dbReference type="PROSITE" id="PS00370">
    <property type="entry name" value="PEP_ENZYMES_PHOS_SITE"/>
    <property type="match status" value="1"/>
</dbReference>
<dbReference type="PANTHER" id="PTHR22931">
    <property type="entry name" value="PHOSPHOENOLPYRUVATE DIKINASE-RELATED"/>
    <property type="match status" value="1"/>
</dbReference>
<protein>
    <submittedName>
        <fullName evidence="3">Pyruvate,orthophosphate dikinase</fullName>
        <ecNumber evidence="3">2.7.9.1</ecNumber>
    </submittedName>
</protein>
<dbReference type="InterPro" id="IPR018274">
    <property type="entry name" value="PEP_util_AS"/>
</dbReference>
<dbReference type="Proteomes" id="UP000549617">
    <property type="component" value="Unassembled WGS sequence"/>
</dbReference>
<name>A0A7W9AHS5_9SPHN</name>
<dbReference type="InterPro" id="IPR010121">
    <property type="entry name" value="Pyruvate_phosphate_dikinase"/>
</dbReference>
<dbReference type="AlphaFoldDB" id="A0A7W9AHS5"/>
<dbReference type="EC" id="2.7.9.1" evidence="3"/>
<dbReference type="EMBL" id="JACIJC010000003">
    <property type="protein sequence ID" value="MBB5685889.1"/>
    <property type="molecule type" value="Genomic_DNA"/>
</dbReference>
<dbReference type="InterPro" id="IPR008279">
    <property type="entry name" value="PEP-util_enz_mobile_dom"/>
</dbReference>
<dbReference type="Gene3D" id="3.50.30.10">
    <property type="entry name" value="Phosphohistidine domain"/>
    <property type="match status" value="1"/>
</dbReference>
<evidence type="ECO:0000259" key="2">
    <source>
        <dbReference type="Pfam" id="PF01326"/>
    </source>
</evidence>
<dbReference type="GO" id="GO:0016301">
    <property type="term" value="F:kinase activity"/>
    <property type="evidence" value="ECO:0007669"/>
    <property type="project" value="UniProtKB-KW"/>
</dbReference>
<dbReference type="InterPro" id="IPR013815">
    <property type="entry name" value="ATP_grasp_subdomain_1"/>
</dbReference>
<dbReference type="Gene3D" id="3.30.470.20">
    <property type="entry name" value="ATP-grasp fold, B domain"/>
    <property type="match status" value="1"/>
</dbReference>
<dbReference type="RefSeq" id="WP_184017761.1">
    <property type="nucleotide sequence ID" value="NZ_JACIJC010000003.1"/>
</dbReference>
<keyword evidence="3" id="KW-0808">Transferase</keyword>
<evidence type="ECO:0000259" key="1">
    <source>
        <dbReference type="Pfam" id="PF00391"/>
    </source>
</evidence>
<keyword evidence="4" id="KW-1185">Reference proteome</keyword>
<proteinExistence type="predicted"/>
<sequence length="572" mass="60121">MTDTRWTIRLDGTTLPEKSLIGGKAWSIARMRGLGLPVPPAFVITTQACLAFLEHGAFPEGLVEEIHAGLLWLNEQTGRVFGGSEKPLLLSVRSGAAISMPGMMDTVLNLGMNDAAEVALAAETGLPDFAHDTHRRFLELYAAIVLKSPVELAPGDKAAAWRAHLAVPETPRECLTGAVRAVFESWNTRRAKRYRDHNNIAHDLGTAVTIQAMVFGNLDERSGTGVVFSRNPLTGARLPYGEYLPRAQGEDVVSGKFTPLALEAMHDLDPAAYEALMHATEQLEQEHGDMQDIEFTVQSGTLYLLQSRSAKRAPDAAVRTAVEMVNEGMIDVDKALTRVSAEQVKSLLLPRLVNGAAEAGQIVAQGEGACPGVATGVVVTDPDEAERRAARGEAIILLRATTSPDDIHGMIAARAVVTEQGGSTSHAAVVSRALGRPCVVGIGAGTALLPGAIATVDGATGIVYAGALAVEIPDERGDPLLSKLIAWAGERSRVQVIRPGDAGGISDYVDVDEPLAAGDMDILPGLLKGAGVARGLALANPETARIAQAQGVHTIVTEPVLPALLAVLGEAA</sequence>
<dbReference type="Pfam" id="PF01326">
    <property type="entry name" value="PPDK_N"/>
    <property type="match status" value="2"/>
</dbReference>
<dbReference type="Pfam" id="PF00391">
    <property type="entry name" value="PEP-utilizers"/>
    <property type="match status" value="1"/>
</dbReference>
<feature type="domain" description="Pyruvate phosphate dikinase AMP/ATP-binding" evidence="2">
    <location>
        <begin position="56"/>
        <end position="259"/>
    </location>
</feature>
<dbReference type="InterPro" id="IPR036637">
    <property type="entry name" value="Phosphohistidine_dom_sf"/>
</dbReference>
<dbReference type="Gene3D" id="1.10.189.10">
    <property type="entry name" value="Pyruvate Phosphate Dikinase, domain 2"/>
    <property type="match status" value="1"/>
</dbReference>
<evidence type="ECO:0000313" key="3">
    <source>
        <dbReference type="EMBL" id="MBB5685889.1"/>
    </source>
</evidence>
<gene>
    <name evidence="3" type="ORF">FHS49_001905</name>
</gene>
<dbReference type="NCBIfam" id="NF004531">
    <property type="entry name" value="PRK05878.1"/>
    <property type="match status" value="1"/>
</dbReference>
<organism evidence="3 4">
    <name type="scientific">Sphingobium boeckii</name>
    <dbReference type="NCBI Taxonomy" id="1082345"/>
    <lineage>
        <taxon>Bacteria</taxon>
        <taxon>Pseudomonadati</taxon>
        <taxon>Pseudomonadota</taxon>
        <taxon>Alphaproteobacteria</taxon>
        <taxon>Sphingomonadales</taxon>
        <taxon>Sphingomonadaceae</taxon>
        <taxon>Sphingobium</taxon>
    </lineage>
</organism>
<dbReference type="GO" id="GO:0005524">
    <property type="term" value="F:ATP binding"/>
    <property type="evidence" value="ECO:0007669"/>
    <property type="project" value="InterPro"/>
</dbReference>
<reference evidence="3 4" key="1">
    <citation type="submission" date="2020-08" db="EMBL/GenBank/DDBJ databases">
        <title>Genomic Encyclopedia of Type Strains, Phase IV (KMG-IV): sequencing the most valuable type-strain genomes for metagenomic binning, comparative biology and taxonomic classification.</title>
        <authorList>
            <person name="Goeker M."/>
        </authorList>
    </citation>
    <scope>NUCLEOTIDE SEQUENCE [LARGE SCALE GENOMIC DNA]</scope>
    <source>
        <strain evidence="3 4">DSM 25079</strain>
    </source>
</reference>
<dbReference type="Gene3D" id="3.30.1490.20">
    <property type="entry name" value="ATP-grasp fold, A domain"/>
    <property type="match status" value="2"/>
</dbReference>
<feature type="domain" description="Pyruvate phosphate dikinase AMP/ATP-binding" evidence="2">
    <location>
        <begin position="267"/>
        <end position="327"/>
    </location>
</feature>
<accession>A0A7W9AHS5</accession>
<feature type="domain" description="PEP-utilising enzyme mobile" evidence="1">
    <location>
        <begin position="395"/>
        <end position="461"/>
    </location>
</feature>
<keyword evidence="3" id="KW-0670">Pyruvate</keyword>
<dbReference type="InterPro" id="IPR002192">
    <property type="entry name" value="PPDK_AMP/ATP-bd"/>
</dbReference>
<dbReference type="PANTHER" id="PTHR22931:SF9">
    <property type="entry name" value="PYRUVATE, PHOSPHATE DIKINASE 1, CHLOROPLASTIC"/>
    <property type="match status" value="1"/>
</dbReference>
<keyword evidence="3" id="KW-0418">Kinase</keyword>
<dbReference type="SUPFAM" id="SSF52009">
    <property type="entry name" value="Phosphohistidine domain"/>
    <property type="match status" value="1"/>
</dbReference>
<dbReference type="GO" id="GO:0050242">
    <property type="term" value="F:pyruvate, phosphate dikinase activity"/>
    <property type="evidence" value="ECO:0007669"/>
    <property type="project" value="UniProtKB-EC"/>
</dbReference>